<reference evidence="4 5" key="1">
    <citation type="journal article" date="2023" name="Environ Microbiome">
        <title>A coral-associated actinobacterium mitigates coral bleaching under heat stress.</title>
        <authorList>
            <person name="Li J."/>
            <person name="Zou Y."/>
            <person name="Li Q."/>
            <person name="Zhang J."/>
            <person name="Bourne D.G."/>
            <person name="Lyu Y."/>
            <person name="Liu C."/>
            <person name="Zhang S."/>
        </authorList>
    </citation>
    <scope>NUCLEOTIDE SEQUENCE [LARGE SCALE GENOMIC DNA]</scope>
    <source>
        <strain evidence="4 5">SCSIO 13291</strain>
    </source>
</reference>
<dbReference type="Gene3D" id="1.10.10.60">
    <property type="entry name" value="Homeodomain-like"/>
    <property type="match status" value="1"/>
</dbReference>
<protein>
    <recommendedName>
        <fullName evidence="3">HTH tetR-type domain-containing protein</fullName>
    </recommendedName>
</protein>
<name>A0ABZ3C2V3_9ACTN</name>
<dbReference type="InterPro" id="IPR001647">
    <property type="entry name" value="HTH_TetR"/>
</dbReference>
<proteinExistence type="predicted"/>
<evidence type="ECO:0000256" key="2">
    <source>
        <dbReference type="PROSITE-ProRule" id="PRU00335"/>
    </source>
</evidence>
<feature type="DNA-binding region" description="H-T-H motif" evidence="2">
    <location>
        <begin position="35"/>
        <end position="54"/>
    </location>
</feature>
<feature type="domain" description="HTH tetR-type" evidence="3">
    <location>
        <begin position="14"/>
        <end position="72"/>
    </location>
</feature>
<accession>A0ABZ3C2V3</accession>
<evidence type="ECO:0000313" key="4">
    <source>
        <dbReference type="EMBL" id="WZW97204.1"/>
    </source>
</evidence>
<evidence type="ECO:0000256" key="1">
    <source>
        <dbReference type="ARBA" id="ARBA00023125"/>
    </source>
</evidence>
<sequence>MPSITGPTVREHRASMESALIDASEELLLESGRLTVALVAQRVGLSRNGMYKYVNGPDDLIEAVATRHLPEWVGAVSSAVAEAGEDARARIRAYVRVNLEQAVGGRHAWRAALASASLSPQARARIAARHAEVESLVRAALDDLRVGDADLVRSAIGALLSAGVSALDRGEAPERIIAFTIDAVESVLACRGGA</sequence>
<dbReference type="PROSITE" id="PS50977">
    <property type="entry name" value="HTH_TETR_2"/>
    <property type="match status" value="1"/>
</dbReference>
<dbReference type="InterPro" id="IPR009057">
    <property type="entry name" value="Homeodomain-like_sf"/>
</dbReference>
<gene>
    <name evidence="4" type="ORF">PCC79_09760</name>
</gene>
<dbReference type="SUPFAM" id="SSF46689">
    <property type="entry name" value="Homeodomain-like"/>
    <property type="match status" value="1"/>
</dbReference>
<dbReference type="RefSeq" id="WP_342371700.1">
    <property type="nucleotide sequence ID" value="NZ_CP115965.1"/>
</dbReference>
<evidence type="ECO:0000259" key="3">
    <source>
        <dbReference type="PROSITE" id="PS50977"/>
    </source>
</evidence>
<organism evidence="4 5">
    <name type="scientific">Propioniciclava soli</name>
    <dbReference type="NCBI Taxonomy" id="2775081"/>
    <lineage>
        <taxon>Bacteria</taxon>
        <taxon>Bacillati</taxon>
        <taxon>Actinomycetota</taxon>
        <taxon>Actinomycetes</taxon>
        <taxon>Propionibacteriales</taxon>
        <taxon>Propionibacteriaceae</taxon>
        <taxon>Propioniciclava</taxon>
    </lineage>
</organism>
<keyword evidence="1 2" id="KW-0238">DNA-binding</keyword>
<keyword evidence="5" id="KW-1185">Reference proteome</keyword>
<dbReference type="Proteomes" id="UP001434337">
    <property type="component" value="Chromosome"/>
</dbReference>
<dbReference type="EMBL" id="CP115965">
    <property type="protein sequence ID" value="WZW97204.1"/>
    <property type="molecule type" value="Genomic_DNA"/>
</dbReference>
<evidence type="ECO:0000313" key="5">
    <source>
        <dbReference type="Proteomes" id="UP001434337"/>
    </source>
</evidence>
<dbReference type="Gene3D" id="1.10.357.10">
    <property type="entry name" value="Tetracycline Repressor, domain 2"/>
    <property type="match status" value="1"/>
</dbReference>